<dbReference type="GO" id="GO:0003887">
    <property type="term" value="F:DNA-directed DNA polymerase activity"/>
    <property type="evidence" value="ECO:0007669"/>
    <property type="project" value="UniProtKB-KW"/>
</dbReference>
<reference evidence="15" key="1">
    <citation type="journal article" date="2023" name="PhytoFront">
        <title>Draft Genome Resources of Seven Strains of Tilletia horrida, Causal Agent of Kernel Smut of Rice.</title>
        <authorList>
            <person name="Khanal S."/>
            <person name="Antony Babu S."/>
            <person name="Zhou X.G."/>
        </authorList>
    </citation>
    <scope>NUCLEOTIDE SEQUENCE</scope>
    <source>
        <strain evidence="15">TX3</strain>
    </source>
</reference>
<dbReference type="Pfam" id="PF10391">
    <property type="entry name" value="DNA_pol_lambd_f"/>
    <property type="match status" value="1"/>
</dbReference>
<keyword evidence="11" id="KW-0456">Lyase</keyword>
<keyword evidence="10" id="KW-0234">DNA repair</keyword>
<feature type="compositionally biased region" description="Low complexity" evidence="13">
    <location>
        <begin position="34"/>
        <end position="51"/>
    </location>
</feature>
<comment type="caution">
    <text evidence="15">The sequence shown here is derived from an EMBL/GenBank/DDBJ whole genome shotgun (WGS) entry which is preliminary data.</text>
</comment>
<comment type="catalytic activity">
    <reaction evidence="12">
        <text>DNA(n) + a 2'-deoxyribonucleoside 5'-triphosphate = DNA(n+1) + diphosphate</text>
        <dbReference type="Rhea" id="RHEA:22508"/>
        <dbReference type="Rhea" id="RHEA-COMP:17339"/>
        <dbReference type="Rhea" id="RHEA-COMP:17340"/>
        <dbReference type="ChEBI" id="CHEBI:33019"/>
        <dbReference type="ChEBI" id="CHEBI:61560"/>
        <dbReference type="ChEBI" id="CHEBI:173112"/>
        <dbReference type="EC" id="2.7.7.7"/>
    </reaction>
</comment>
<dbReference type="Proteomes" id="UP001176521">
    <property type="component" value="Unassembled WGS sequence"/>
</dbReference>
<dbReference type="PANTHER" id="PTHR11276">
    <property type="entry name" value="DNA POLYMERASE TYPE-X FAMILY MEMBER"/>
    <property type="match status" value="1"/>
</dbReference>
<evidence type="ECO:0000256" key="3">
    <source>
        <dbReference type="ARBA" id="ARBA00016513"/>
    </source>
</evidence>
<evidence type="ECO:0000256" key="1">
    <source>
        <dbReference type="ARBA" id="ARBA00001936"/>
    </source>
</evidence>
<feature type="domain" description="BRCT" evidence="14">
    <location>
        <begin position="82"/>
        <end position="175"/>
    </location>
</feature>
<feature type="region of interest" description="Disordered" evidence="13">
    <location>
        <begin position="1"/>
        <end position="82"/>
    </location>
</feature>
<dbReference type="SMART" id="SM00483">
    <property type="entry name" value="POLXc"/>
    <property type="match status" value="1"/>
</dbReference>
<evidence type="ECO:0000313" key="16">
    <source>
        <dbReference type="Proteomes" id="UP001176521"/>
    </source>
</evidence>
<dbReference type="PRINTS" id="PR00870">
    <property type="entry name" value="DNAPOLXBETA"/>
</dbReference>
<dbReference type="InterPro" id="IPR036420">
    <property type="entry name" value="BRCT_dom_sf"/>
</dbReference>
<dbReference type="PANTHER" id="PTHR11276:SF28">
    <property type="entry name" value="DNA POLYMERASE LAMBDA"/>
    <property type="match status" value="1"/>
</dbReference>
<evidence type="ECO:0000256" key="7">
    <source>
        <dbReference type="ARBA" id="ARBA00022705"/>
    </source>
</evidence>
<evidence type="ECO:0000259" key="14">
    <source>
        <dbReference type="PROSITE" id="PS50172"/>
    </source>
</evidence>
<evidence type="ECO:0000256" key="6">
    <source>
        <dbReference type="ARBA" id="ARBA00022695"/>
    </source>
</evidence>
<evidence type="ECO:0000256" key="13">
    <source>
        <dbReference type="SAM" id="MobiDB-lite"/>
    </source>
</evidence>
<dbReference type="Gene3D" id="3.30.460.10">
    <property type="entry name" value="Beta Polymerase, domain 2"/>
    <property type="match status" value="1"/>
</dbReference>
<feature type="region of interest" description="Disordered" evidence="13">
    <location>
        <begin position="362"/>
        <end position="418"/>
    </location>
</feature>
<evidence type="ECO:0000256" key="4">
    <source>
        <dbReference type="ARBA" id="ARBA00022634"/>
    </source>
</evidence>
<dbReference type="InterPro" id="IPR018944">
    <property type="entry name" value="DNA_pol_lambd_fingers_domain"/>
</dbReference>
<organism evidence="15 16">
    <name type="scientific">Tilletia horrida</name>
    <dbReference type="NCBI Taxonomy" id="155126"/>
    <lineage>
        <taxon>Eukaryota</taxon>
        <taxon>Fungi</taxon>
        <taxon>Dikarya</taxon>
        <taxon>Basidiomycota</taxon>
        <taxon>Ustilaginomycotina</taxon>
        <taxon>Exobasidiomycetes</taxon>
        <taxon>Tilletiales</taxon>
        <taxon>Tilletiaceae</taxon>
        <taxon>Tilletia</taxon>
    </lineage>
</organism>
<dbReference type="InterPro" id="IPR022312">
    <property type="entry name" value="DNA_pol_X"/>
</dbReference>
<dbReference type="InterPro" id="IPR001357">
    <property type="entry name" value="BRCT_dom"/>
</dbReference>
<evidence type="ECO:0000256" key="9">
    <source>
        <dbReference type="ARBA" id="ARBA00022932"/>
    </source>
</evidence>
<dbReference type="InterPro" id="IPR010996">
    <property type="entry name" value="HHH_MUS81"/>
</dbReference>
<feature type="compositionally biased region" description="Basic and acidic residues" evidence="13">
    <location>
        <begin position="17"/>
        <end position="27"/>
    </location>
</feature>
<sequence>MASSAASSSPSSLPQKRTVESILEHLRSGPPSSPTSSPTRAIASQSQSHSHSQSKKKARKAKVPDYLTTSSQAAGPSSAPLKKRVLSTSTRLYVKRVKIDREKAEEIRKLAASLGAVTTDLEHANVIVTDSWSQPRAKAGLRPQLYQEQAHVVHSSWLEDTAEQGIYLGIDKYRVLPAPTSSDAFADSSKFSRGDGDTSIELATTDEEKTDSATDGESDLSHSLQTSPEMRLPLRGLWFHILPAKLDKAGVETIKARLLALGADIVPQENADAIISQAATAARVKPFLKEKEQPKVPLLQARWLDEVETRQAWVDPGDRYVVGFPEQIKLTWDKIKQLSEQNRTPPSGSLVAQRVLTAAAPDPATVETGSGAAAAEALGPPDADEDEEEPPALWSREGSEAGSPERSVAEEQADEGGESLDDYAYKNSFFACERPSPLRCINQELVDQLLILQKQRELVGEKRSALSYERALSSIKAYREDLSKNPVAAASIRNVGPKISSLIKQFYQQGNIAEVQQIRSDSALRVMMDFMELYGIGPTTARELYNQGCRNVEDVIQVGRSYGTKLDVRECMKILPDLRQKIPRAEVESIATTVMNKANELLPGCLHTVCGGFRRGKPASGDVDIVISHASHDPGTVCRKLIEALKSEKLVTHVIGLSNMTDSDDHSHTRHNVAELVFKAKATKTNPAPIHRRLDLIFCRREVYGACIVGWTGSTMFERDIRRWAQKKLNWKFHNYGITDRETGELIETPQEIDVFRELGLDWIPPQFRNCDA</sequence>
<dbReference type="GO" id="GO:0005634">
    <property type="term" value="C:nucleus"/>
    <property type="evidence" value="ECO:0007669"/>
    <property type="project" value="TreeGrafter"/>
</dbReference>
<dbReference type="InterPro" id="IPR002008">
    <property type="entry name" value="DNA_pol_X_beta-like"/>
</dbReference>
<accession>A0AAN6GBX7</accession>
<dbReference type="GO" id="GO:0003677">
    <property type="term" value="F:DNA binding"/>
    <property type="evidence" value="ECO:0007669"/>
    <property type="project" value="InterPro"/>
</dbReference>
<evidence type="ECO:0000256" key="5">
    <source>
        <dbReference type="ARBA" id="ARBA00022679"/>
    </source>
</evidence>
<dbReference type="EC" id="2.7.7.7" evidence="2"/>
<dbReference type="CDD" id="cd00141">
    <property type="entry name" value="NT_POLXc"/>
    <property type="match status" value="1"/>
</dbReference>
<dbReference type="InterPro" id="IPR037160">
    <property type="entry name" value="DNA_Pol_thumb_sf"/>
</dbReference>
<evidence type="ECO:0000256" key="8">
    <source>
        <dbReference type="ARBA" id="ARBA00022763"/>
    </source>
</evidence>
<evidence type="ECO:0000256" key="10">
    <source>
        <dbReference type="ARBA" id="ARBA00023204"/>
    </source>
</evidence>
<keyword evidence="16" id="KW-1185">Reference proteome</keyword>
<protein>
    <recommendedName>
        <fullName evidence="3">DNA polymerase lambda</fullName>
        <ecNumber evidence="2">2.7.7.7</ecNumber>
    </recommendedName>
</protein>
<dbReference type="PROSITE" id="PS50172">
    <property type="entry name" value="BRCT"/>
    <property type="match status" value="2"/>
</dbReference>
<keyword evidence="6" id="KW-0548">Nucleotidyltransferase</keyword>
<dbReference type="PRINTS" id="PR00869">
    <property type="entry name" value="DNAPOLX"/>
</dbReference>
<dbReference type="InterPro" id="IPR043519">
    <property type="entry name" value="NT_sf"/>
</dbReference>
<gene>
    <name evidence="15" type="ORF">OC842_004316</name>
</gene>
<feature type="compositionally biased region" description="Basic residues" evidence="13">
    <location>
        <begin position="52"/>
        <end position="61"/>
    </location>
</feature>
<feature type="compositionally biased region" description="Low complexity" evidence="13">
    <location>
        <begin position="1"/>
        <end position="12"/>
    </location>
</feature>
<dbReference type="Gene3D" id="1.10.150.20">
    <property type="entry name" value="5' to 3' exonuclease, C-terminal subdomain"/>
    <property type="match status" value="1"/>
</dbReference>
<dbReference type="GO" id="GO:0006303">
    <property type="term" value="P:double-strand break repair via nonhomologous end joining"/>
    <property type="evidence" value="ECO:0007669"/>
    <property type="project" value="TreeGrafter"/>
</dbReference>
<keyword evidence="9" id="KW-0239">DNA-directed DNA polymerase</keyword>
<dbReference type="SUPFAM" id="SSF47802">
    <property type="entry name" value="DNA polymerase beta, N-terminal domain-like"/>
    <property type="match status" value="1"/>
</dbReference>
<feature type="region of interest" description="Disordered" evidence="13">
    <location>
        <begin position="186"/>
        <end position="226"/>
    </location>
</feature>
<dbReference type="Pfam" id="PF14792">
    <property type="entry name" value="DNA_pol_B_palm"/>
    <property type="match status" value="1"/>
</dbReference>
<evidence type="ECO:0000256" key="12">
    <source>
        <dbReference type="ARBA" id="ARBA00049244"/>
    </source>
</evidence>
<evidence type="ECO:0000256" key="2">
    <source>
        <dbReference type="ARBA" id="ARBA00012417"/>
    </source>
</evidence>
<dbReference type="InterPro" id="IPR029398">
    <property type="entry name" value="PolB_thumb"/>
</dbReference>
<dbReference type="EMBL" id="JAPDMQ010000251">
    <property type="protein sequence ID" value="KAK0529169.1"/>
    <property type="molecule type" value="Genomic_DNA"/>
</dbReference>
<name>A0AAN6GBX7_9BASI</name>
<dbReference type="InterPro" id="IPR028207">
    <property type="entry name" value="DNA_pol_B_palm_palm"/>
</dbReference>
<dbReference type="InterPro" id="IPR002054">
    <property type="entry name" value="DNA-dir_DNA_pol_X"/>
</dbReference>
<evidence type="ECO:0000313" key="15">
    <source>
        <dbReference type="EMBL" id="KAK0529169.1"/>
    </source>
</evidence>
<keyword evidence="8" id="KW-0227">DNA damage</keyword>
<dbReference type="SUPFAM" id="SSF81585">
    <property type="entry name" value="PsbU/PolX domain-like"/>
    <property type="match status" value="1"/>
</dbReference>
<keyword evidence="4" id="KW-0237">DNA synthesis</keyword>
<proteinExistence type="predicted"/>
<dbReference type="AlphaFoldDB" id="A0AAN6GBX7"/>
<dbReference type="Pfam" id="PF14716">
    <property type="entry name" value="HHH_8"/>
    <property type="match status" value="1"/>
</dbReference>
<dbReference type="InterPro" id="IPR027421">
    <property type="entry name" value="DNA_pol_lamdba_lyase_dom_sf"/>
</dbReference>
<dbReference type="Gene3D" id="3.30.210.10">
    <property type="entry name" value="DNA polymerase, thumb domain"/>
    <property type="match status" value="1"/>
</dbReference>
<dbReference type="SUPFAM" id="SSF52113">
    <property type="entry name" value="BRCT domain"/>
    <property type="match status" value="1"/>
</dbReference>
<dbReference type="SUPFAM" id="SSF81301">
    <property type="entry name" value="Nucleotidyltransferase"/>
    <property type="match status" value="1"/>
</dbReference>
<keyword evidence="5" id="KW-0808">Transferase</keyword>
<dbReference type="Pfam" id="PF14791">
    <property type="entry name" value="DNA_pol_B_thumb"/>
    <property type="match status" value="1"/>
</dbReference>
<dbReference type="FunFam" id="3.30.210.10:FF:000005">
    <property type="entry name" value="DNA polymerase IV"/>
    <property type="match status" value="1"/>
</dbReference>
<comment type="cofactor">
    <cofactor evidence="1">
        <name>Mn(2+)</name>
        <dbReference type="ChEBI" id="CHEBI:29035"/>
    </cofactor>
</comment>
<keyword evidence="7" id="KW-0235">DNA replication</keyword>
<dbReference type="Gene3D" id="1.10.150.110">
    <property type="entry name" value="DNA polymerase beta, N-terminal domain-like"/>
    <property type="match status" value="1"/>
</dbReference>
<dbReference type="GO" id="GO:0016829">
    <property type="term" value="F:lyase activity"/>
    <property type="evidence" value="ECO:0007669"/>
    <property type="project" value="UniProtKB-KW"/>
</dbReference>
<feature type="domain" description="BRCT" evidence="14">
    <location>
        <begin position="229"/>
        <end position="321"/>
    </location>
</feature>
<feature type="compositionally biased region" description="Low complexity" evidence="13">
    <location>
        <begin position="371"/>
        <end position="381"/>
    </location>
</feature>
<evidence type="ECO:0000256" key="11">
    <source>
        <dbReference type="ARBA" id="ARBA00023239"/>
    </source>
</evidence>